<evidence type="ECO:0000313" key="2">
    <source>
        <dbReference type="EMBL" id="KAF5818674.1"/>
    </source>
</evidence>
<dbReference type="Gramene" id="mRNA:HanXRQr2_Chr02g0068841">
    <property type="protein sequence ID" value="CDS:HanXRQr2_Chr02g0068841.1"/>
    <property type="gene ID" value="HanXRQr2_Chr02g0068841"/>
</dbReference>
<dbReference type="EMBL" id="MNCJ02000317">
    <property type="protein sequence ID" value="KAF5818674.1"/>
    <property type="molecule type" value="Genomic_DNA"/>
</dbReference>
<evidence type="ECO:0000256" key="1">
    <source>
        <dbReference type="SAM" id="MobiDB-lite"/>
    </source>
</evidence>
<keyword evidence="3" id="KW-1185">Reference proteome</keyword>
<gene>
    <name evidence="2" type="ORF">HanXRQr2_Chr02g0068841</name>
</gene>
<feature type="compositionally biased region" description="Basic residues" evidence="1">
    <location>
        <begin position="273"/>
        <end position="286"/>
    </location>
</feature>
<reference evidence="2" key="2">
    <citation type="submission" date="2020-06" db="EMBL/GenBank/DDBJ databases">
        <title>Helianthus annuus Genome sequencing and assembly Release 2.</title>
        <authorList>
            <person name="Gouzy J."/>
            <person name="Langlade N."/>
            <person name="Munos S."/>
        </authorList>
    </citation>
    <scope>NUCLEOTIDE SEQUENCE</scope>
    <source>
        <tissue evidence="2">Leaves</tissue>
    </source>
</reference>
<comment type="caution">
    <text evidence="2">The sequence shown here is derived from an EMBL/GenBank/DDBJ whole genome shotgun (WGS) entry which is preliminary data.</text>
</comment>
<feature type="region of interest" description="Disordered" evidence="1">
    <location>
        <begin position="163"/>
        <end position="294"/>
    </location>
</feature>
<proteinExistence type="predicted"/>
<dbReference type="AlphaFoldDB" id="A0A9K3NZQ8"/>
<evidence type="ECO:0000313" key="3">
    <source>
        <dbReference type="Proteomes" id="UP000215914"/>
    </source>
</evidence>
<accession>A0A9K3NZQ8</accession>
<dbReference type="Proteomes" id="UP000215914">
    <property type="component" value="Unassembled WGS sequence"/>
</dbReference>
<sequence>MPYKFLVHSVIHTLGHRKGGYDVSVDYIMCILTCLILNRPYNISQVIFNHMVDIVKGEKFLQYARFVQMLLDDQIKDLPKEADDELVLEHMDNETLKRLQVYKGKGTSHPARKKFVAIENHNYEAPPNEKWRHDNSGSDDEDMKMELFVNKISKWWLKDDDKKKKKKATTQKTPKAASKRSTKKTTTTPHLVDEPSGDEAPHGNENVEGGEAGSSQQGITAQELEDMIARGETGTAKNVGGETRVEGIVQTDSSETESDNQILTSIANPMDKWRKKKDKPSKKRKGSDKDDASY</sequence>
<reference evidence="2" key="1">
    <citation type="journal article" date="2017" name="Nature">
        <title>The sunflower genome provides insights into oil metabolism, flowering and Asterid evolution.</title>
        <authorList>
            <person name="Badouin H."/>
            <person name="Gouzy J."/>
            <person name="Grassa C.J."/>
            <person name="Murat F."/>
            <person name="Staton S.E."/>
            <person name="Cottret L."/>
            <person name="Lelandais-Briere C."/>
            <person name="Owens G.L."/>
            <person name="Carrere S."/>
            <person name="Mayjonade B."/>
            <person name="Legrand L."/>
            <person name="Gill N."/>
            <person name="Kane N.C."/>
            <person name="Bowers J.E."/>
            <person name="Hubner S."/>
            <person name="Bellec A."/>
            <person name="Berard A."/>
            <person name="Berges H."/>
            <person name="Blanchet N."/>
            <person name="Boniface M.C."/>
            <person name="Brunel D."/>
            <person name="Catrice O."/>
            <person name="Chaidir N."/>
            <person name="Claudel C."/>
            <person name="Donnadieu C."/>
            <person name="Faraut T."/>
            <person name="Fievet G."/>
            <person name="Helmstetter N."/>
            <person name="King M."/>
            <person name="Knapp S.J."/>
            <person name="Lai Z."/>
            <person name="Le Paslier M.C."/>
            <person name="Lippi Y."/>
            <person name="Lorenzon L."/>
            <person name="Mandel J.R."/>
            <person name="Marage G."/>
            <person name="Marchand G."/>
            <person name="Marquand E."/>
            <person name="Bret-Mestries E."/>
            <person name="Morien E."/>
            <person name="Nambeesan S."/>
            <person name="Nguyen T."/>
            <person name="Pegot-Espagnet P."/>
            <person name="Pouilly N."/>
            <person name="Raftis F."/>
            <person name="Sallet E."/>
            <person name="Schiex T."/>
            <person name="Thomas J."/>
            <person name="Vandecasteele C."/>
            <person name="Vares D."/>
            <person name="Vear F."/>
            <person name="Vautrin S."/>
            <person name="Crespi M."/>
            <person name="Mangin B."/>
            <person name="Burke J.M."/>
            <person name="Salse J."/>
            <person name="Munos S."/>
            <person name="Vincourt P."/>
            <person name="Rieseberg L.H."/>
            <person name="Langlade N.B."/>
        </authorList>
    </citation>
    <scope>NUCLEOTIDE SEQUENCE</scope>
    <source>
        <tissue evidence="2">Leaves</tissue>
    </source>
</reference>
<name>A0A9K3NZQ8_HELAN</name>
<organism evidence="2 3">
    <name type="scientific">Helianthus annuus</name>
    <name type="common">Common sunflower</name>
    <dbReference type="NCBI Taxonomy" id="4232"/>
    <lineage>
        <taxon>Eukaryota</taxon>
        <taxon>Viridiplantae</taxon>
        <taxon>Streptophyta</taxon>
        <taxon>Embryophyta</taxon>
        <taxon>Tracheophyta</taxon>
        <taxon>Spermatophyta</taxon>
        <taxon>Magnoliopsida</taxon>
        <taxon>eudicotyledons</taxon>
        <taxon>Gunneridae</taxon>
        <taxon>Pentapetalae</taxon>
        <taxon>asterids</taxon>
        <taxon>campanulids</taxon>
        <taxon>Asterales</taxon>
        <taxon>Asteraceae</taxon>
        <taxon>Asteroideae</taxon>
        <taxon>Heliantheae alliance</taxon>
        <taxon>Heliantheae</taxon>
        <taxon>Helianthus</taxon>
    </lineage>
</organism>
<protein>
    <submittedName>
        <fullName evidence="2">Uncharacterized protein</fullName>
    </submittedName>
</protein>